<feature type="region of interest" description="Disordered" evidence="1">
    <location>
        <begin position="200"/>
        <end position="288"/>
    </location>
</feature>
<feature type="compositionally biased region" description="Basic residues" evidence="1">
    <location>
        <begin position="253"/>
        <end position="265"/>
    </location>
</feature>
<feature type="region of interest" description="Disordered" evidence="1">
    <location>
        <begin position="452"/>
        <end position="482"/>
    </location>
</feature>
<organism evidence="2 3">
    <name type="scientific">Drosophila albomicans</name>
    <name type="common">Fruit fly</name>
    <dbReference type="NCBI Taxonomy" id="7291"/>
    <lineage>
        <taxon>Eukaryota</taxon>
        <taxon>Metazoa</taxon>
        <taxon>Ecdysozoa</taxon>
        <taxon>Arthropoda</taxon>
        <taxon>Hexapoda</taxon>
        <taxon>Insecta</taxon>
        <taxon>Pterygota</taxon>
        <taxon>Neoptera</taxon>
        <taxon>Endopterygota</taxon>
        <taxon>Diptera</taxon>
        <taxon>Brachycera</taxon>
        <taxon>Muscomorpha</taxon>
        <taxon>Ephydroidea</taxon>
        <taxon>Drosophilidae</taxon>
        <taxon>Drosophila</taxon>
    </lineage>
</organism>
<dbReference type="AlphaFoldDB" id="A0A6P8XJH5"/>
<name>A0A6P8XJH5_DROAB</name>
<accession>A0A6P8XJH5</accession>
<sequence length="624" mass="69717">MVRQNRRKGIEEVYGSKLEAVQPGRPQNLPQPGMTKTATMRVASSRQGDSRTQRSYVTANDYYITTNVPLNSTNMRTANTSNIVVQPSKTSHMPVQMQAASTQAMPYGSMSNRRNKASARQPIIQNQPQKVHFVPTDANKVHGHMHSLGHNHSHAQGGMPMQITQRTVYAQNMDMEPSIVELSDKDIIMNTSNLNVRRQHTHLHQNQQPHPHPLQHQLHQQQQLNNQINPSNNNNNMHHKHQHQQQQQQRQQHQQHHHQQPHQRQGHSQQHRGSQLQVEADVEEKDDDPEEFFELIRQTVKTAVGTTICDVVSRNFRDLSSKMERFSNELKTTNDHLAKLQTEVTNKVMHYGEENTRHFRYLCMKSEYDKMFYQHQTMITGKQSSNKVAAASQANLATAAVPTAITTTRVAKQSAVINQKTVKQQLAAAKLETGGGNLKSLKIRDSVKAQNPCACRSTSRPTPSQPQIEERPSSSDQSISVKSSALGVREVLGQIQRFCTQMQLTDLKDEQPKYNSMTGISAIELSAKPGCVPGNLSATPIGNDAKVTKSPDGGDAIDVETETPVDSMDEIEIDNFQYSSDEMSSYSDDSDVKFSGSTTARAPLQSASRKMTATHINKGAGDGQ</sequence>
<keyword evidence="2" id="KW-1185">Reference proteome</keyword>
<reference evidence="3" key="1">
    <citation type="submission" date="2025-08" db="UniProtKB">
        <authorList>
            <consortium name="RefSeq"/>
        </authorList>
    </citation>
    <scope>IDENTIFICATION</scope>
    <source>
        <strain evidence="3">15112-1751.03</strain>
        <tissue evidence="3">Whole Adult</tissue>
    </source>
</reference>
<feature type="compositionally biased region" description="Polar residues" evidence="1">
    <location>
        <begin position="456"/>
        <end position="467"/>
    </location>
</feature>
<dbReference type="GeneID" id="117576210"/>
<dbReference type="RefSeq" id="XP_034116706.1">
    <property type="nucleotide sequence ID" value="XM_034260815.2"/>
</dbReference>
<gene>
    <name evidence="3" type="primary">LOC117576210</name>
</gene>
<protein>
    <submittedName>
        <fullName evidence="3">Myb-like protein Q</fullName>
    </submittedName>
</protein>
<evidence type="ECO:0000313" key="2">
    <source>
        <dbReference type="Proteomes" id="UP000515160"/>
    </source>
</evidence>
<feature type="compositionally biased region" description="Low complexity" evidence="1">
    <location>
        <begin position="266"/>
        <end position="279"/>
    </location>
</feature>
<feature type="region of interest" description="Disordered" evidence="1">
    <location>
        <begin position="575"/>
        <end position="624"/>
    </location>
</feature>
<feature type="compositionally biased region" description="Polar residues" evidence="1">
    <location>
        <begin position="595"/>
        <end position="615"/>
    </location>
</feature>
<evidence type="ECO:0000256" key="1">
    <source>
        <dbReference type="SAM" id="MobiDB-lite"/>
    </source>
</evidence>
<proteinExistence type="predicted"/>
<evidence type="ECO:0000313" key="3">
    <source>
        <dbReference type="RefSeq" id="XP_034116706.1"/>
    </source>
</evidence>
<dbReference type="Proteomes" id="UP000515160">
    <property type="component" value="Chromosome 2R"/>
</dbReference>
<feature type="compositionally biased region" description="Low complexity" evidence="1">
    <location>
        <begin position="204"/>
        <end position="236"/>
    </location>
</feature>
<dbReference type="OrthoDB" id="8069054at2759"/>